<keyword evidence="2" id="KW-1185">Reference proteome</keyword>
<dbReference type="EMBL" id="PDWZ02000002">
    <property type="protein sequence ID" value="KAB2109309.1"/>
    <property type="molecule type" value="Genomic_DNA"/>
</dbReference>
<dbReference type="Proteomes" id="UP000293547">
    <property type="component" value="Unassembled WGS sequence"/>
</dbReference>
<sequence>MLTRLPGTQTVRTGGPVHSLGHIPGIGSVKARADSDETEDPGHEAGNLSDDQAPKDHDEAQEALGVTKDGAPDDLTHPRPPPPPRLPGEPYGEPYEVYIPRDQKDIETTEEYSNLLKKLTISRDRTAASNFEEERLLAIAANSGISTGNGILKTDIAGPVVSTAQLTGQDQKYYLYQRMLTQQRQQQAQRLLMERQQQNKREERERWAAGVPTLPFSKSSRPSKSPETGFSPTMSLDMRQSPLHGNQSTPSIHSTEISARSHGDAGESELVSRLLRRIDDLERSARRSEHPPMQSFRHPRFQILFVLDDAKKTVCLQEPTWTFGEGGRLQLKAELPLVDLKTHLRKNSDISFLVYKSYTTPKSSAVELAESLETGVLPAPEPSDEFIAIMSEELHVALQTFIKSASLVDEEQIGLSQCKLQAPYLFWYRARLNGRTSSHQLPRYQAQLDLLFDWIERNYATKFDQFDEMISRGRISHAFAEYLFFTGDVVVNQDGDKTKAYQLQGTPTMRRLAGRVHHLQEFEKLSRASSKADERARASEPWIWKTSCSTIVYDGRFYRQREELTLKLIAESHDEEVDITELTLIPLQFVGKDLREQLMRRGRTFWSCRFKRPISYNGGDEDALHTDGERYVIDNKSYKRLHIDEQKSKRFLNPALTSTGNDRTPLFVEEMDNDEPPQAPYIYLFPPTIPGFSLRRKLWTDLVVDKIVDISWNKEAFKHLVADDKTKELVQALVADRISSERNTDIIQGKGNGLIILLHGGPGTGKTFTAESVAELAEKPLYPVTCGDIGTEPEQVERYLESVLYLGNLWDCVVLLDEADVFLEERGIADLARNALVSVFLRVLEYYDGILILTSNRVGTFDEAFKSRISLALHYPNFTKSQRCRIWKNFLNRLKALKEPDIDFDDIECNIIELANEELNGRQIRNAITIGRQLAKFQKKELSYAHLKHVVEVAGQFETYVKGTKENLSGEEIARAAGLR</sequence>
<protein>
    <submittedName>
        <fullName evidence="1">Uncharacterized protein</fullName>
    </submittedName>
</protein>
<organism evidence="1 2">
    <name type="scientific">Alternaria gaisen</name>
    <dbReference type="NCBI Taxonomy" id="167740"/>
    <lineage>
        <taxon>Eukaryota</taxon>
        <taxon>Fungi</taxon>
        <taxon>Dikarya</taxon>
        <taxon>Ascomycota</taxon>
        <taxon>Pezizomycotina</taxon>
        <taxon>Dothideomycetes</taxon>
        <taxon>Pleosporomycetidae</taxon>
        <taxon>Pleosporales</taxon>
        <taxon>Pleosporineae</taxon>
        <taxon>Pleosporaceae</taxon>
        <taxon>Alternaria</taxon>
        <taxon>Alternaria sect. Alternaria</taxon>
    </lineage>
</organism>
<name>A0ACB6FY21_9PLEO</name>
<evidence type="ECO:0000313" key="2">
    <source>
        <dbReference type="Proteomes" id="UP000293547"/>
    </source>
</evidence>
<proteinExistence type="predicted"/>
<accession>A0ACB6FY21</accession>
<comment type="caution">
    <text evidence="1">The sequence shown here is derived from an EMBL/GenBank/DDBJ whole genome shotgun (WGS) entry which is preliminary data.</text>
</comment>
<evidence type="ECO:0000313" key="1">
    <source>
        <dbReference type="EMBL" id="KAB2109309.1"/>
    </source>
</evidence>
<gene>
    <name evidence="1" type="ORF">AG0111_0g2705</name>
</gene>
<reference evidence="1 2" key="1">
    <citation type="journal article" date="2019" name="bioRxiv">
        <title>Genomics, evolutionary history and diagnostics of the Alternaria alternata species group including apple and Asian pear pathotypes.</title>
        <authorList>
            <person name="Armitage A.D."/>
            <person name="Cockerton H.M."/>
            <person name="Sreenivasaprasad S."/>
            <person name="Woodhall J.W."/>
            <person name="Lane C.R."/>
            <person name="Harrison R.J."/>
            <person name="Clarkson J.P."/>
        </authorList>
    </citation>
    <scope>NUCLEOTIDE SEQUENCE [LARGE SCALE GENOMIC DNA]</scope>
    <source>
        <strain evidence="1 2">FERA 650</strain>
    </source>
</reference>